<dbReference type="Proteomes" id="UP000317496">
    <property type="component" value="Chromosome"/>
</dbReference>
<comment type="similarity">
    <text evidence="1">Belongs to the acyl coenzyme A hydrolase family.</text>
</comment>
<dbReference type="GO" id="GO:0005829">
    <property type="term" value="C:cytosol"/>
    <property type="evidence" value="ECO:0007669"/>
    <property type="project" value="TreeGrafter"/>
</dbReference>
<keyword evidence="6" id="KW-1185">Reference proteome</keyword>
<dbReference type="SUPFAM" id="SSF54637">
    <property type="entry name" value="Thioesterase/thiol ester dehydrase-isomerase"/>
    <property type="match status" value="1"/>
</dbReference>
<evidence type="ECO:0000256" key="1">
    <source>
        <dbReference type="ARBA" id="ARBA00010458"/>
    </source>
</evidence>
<dbReference type="PANTHER" id="PTHR11049:SF5">
    <property type="entry name" value="ACYL-COA THIOESTER HYDROLASE YCIA"/>
    <property type="match status" value="1"/>
</dbReference>
<evidence type="ECO:0000256" key="3">
    <source>
        <dbReference type="PROSITE-ProRule" id="PRU01106"/>
    </source>
</evidence>
<dbReference type="GO" id="GO:0052816">
    <property type="term" value="F:long-chain fatty acyl-CoA hydrolase activity"/>
    <property type="evidence" value="ECO:0007669"/>
    <property type="project" value="TreeGrafter"/>
</dbReference>
<evidence type="ECO:0000259" key="4">
    <source>
        <dbReference type="PROSITE" id="PS51770"/>
    </source>
</evidence>
<dbReference type="InterPro" id="IPR029069">
    <property type="entry name" value="HotDog_dom_sf"/>
</dbReference>
<dbReference type="KEGG" id="fer:FNB15_18485"/>
<name>A0A516H5V8_9PROT</name>
<dbReference type="EMBL" id="CP041636">
    <property type="protein sequence ID" value="QDO99137.1"/>
    <property type="molecule type" value="Genomic_DNA"/>
</dbReference>
<keyword evidence="2 3" id="KW-0378">Hydrolase</keyword>
<dbReference type="Pfam" id="PF03061">
    <property type="entry name" value="4HBT"/>
    <property type="match status" value="1"/>
</dbReference>
<protein>
    <submittedName>
        <fullName evidence="5">Acyl-CoA thioesterase</fullName>
    </submittedName>
</protein>
<feature type="domain" description="HotDog ACOT-type" evidence="4">
    <location>
        <begin position="17"/>
        <end position="129"/>
    </location>
</feature>
<dbReference type="PANTHER" id="PTHR11049">
    <property type="entry name" value="ACYL COENZYME A THIOESTER HYDROLASE"/>
    <property type="match status" value="1"/>
</dbReference>
<evidence type="ECO:0000313" key="5">
    <source>
        <dbReference type="EMBL" id="QDO99137.1"/>
    </source>
</evidence>
<sequence>MGKESVGESARELTVAERGEPLIRSAPMPADMNGNGDIFGGWVLSQMDIAGGIVAARRAQGRVVTVAVDAMTFHQPIKVGDIVSIYGRVIRVGRSSMAVKMETIVARRLDPTEIKVTEGVYTYVAIDENGKSRPVPAEGK</sequence>
<dbReference type="AlphaFoldDB" id="A0A516H5V8"/>
<proteinExistence type="inferred from homology"/>
<dbReference type="GO" id="GO:0009062">
    <property type="term" value="P:fatty acid catabolic process"/>
    <property type="evidence" value="ECO:0007669"/>
    <property type="project" value="TreeGrafter"/>
</dbReference>
<dbReference type="PROSITE" id="PS51770">
    <property type="entry name" value="HOTDOG_ACOT"/>
    <property type="match status" value="1"/>
</dbReference>
<dbReference type="Gene3D" id="3.10.129.10">
    <property type="entry name" value="Hotdog Thioesterase"/>
    <property type="match status" value="1"/>
</dbReference>
<dbReference type="InterPro" id="IPR040170">
    <property type="entry name" value="Cytosol_ACT"/>
</dbReference>
<organism evidence="5 6">
    <name type="scientific">Ferrovibrio terrae</name>
    <dbReference type="NCBI Taxonomy" id="2594003"/>
    <lineage>
        <taxon>Bacteria</taxon>
        <taxon>Pseudomonadati</taxon>
        <taxon>Pseudomonadota</taxon>
        <taxon>Alphaproteobacteria</taxon>
        <taxon>Rhodospirillales</taxon>
        <taxon>Rhodospirillaceae</taxon>
        <taxon>Ferrovibrio</taxon>
    </lineage>
</organism>
<dbReference type="CDD" id="cd03442">
    <property type="entry name" value="BFIT_BACH"/>
    <property type="match status" value="1"/>
</dbReference>
<gene>
    <name evidence="5" type="ORF">FNB15_18485</name>
</gene>
<dbReference type="OrthoDB" id="9801856at2"/>
<evidence type="ECO:0000313" key="6">
    <source>
        <dbReference type="Proteomes" id="UP000317496"/>
    </source>
</evidence>
<accession>A0A516H5V8</accession>
<dbReference type="GO" id="GO:0006637">
    <property type="term" value="P:acyl-CoA metabolic process"/>
    <property type="evidence" value="ECO:0007669"/>
    <property type="project" value="TreeGrafter"/>
</dbReference>
<evidence type="ECO:0000256" key="2">
    <source>
        <dbReference type="ARBA" id="ARBA00022801"/>
    </source>
</evidence>
<dbReference type="InterPro" id="IPR033120">
    <property type="entry name" value="HOTDOG_ACOT"/>
</dbReference>
<dbReference type="RefSeq" id="WP_144258133.1">
    <property type="nucleotide sequence ID" value="NZ_CP041636.1"/>
</dbReference>
<dbReference type="InterPro" id="IPR006683">
    <property type="entry name" value="Thioestr_dom"/>
</dbReference>
<reference evidence="5 6" key="1">
    <citation type="submission" date="2019-07" db="EMBL/GenBank/DDBJ databases">
        <title>Genome sequencing for Ferrovibrio sp. K5.</title>
        <authorList>
            <person name="Park S.-J."/>
        </authorList>
    </citation>
    <scope>NUCLEOTIDE SEQUENCE [LARGE SCALE GENOMIC DNA]</scope>
    <source>
        <strain evidence="5 6">K5</strain>
    </source>
</reference>